<accession>A0ABT3GL54</accession>
<organism evidence="3 4">
    <name type="scientific">Luteolibacter arcticus</name>
    <dbReference type="NCBI Taxonomy" id="1581411"/>
    <lineage>
        <taxon>Bacteria</taxon>
        <taxon>Pseudomonadati</taxon>
        <taxon>Verrucomicrobiota</taxon>
        <taxon>Verrucomicrobiia</taxon>
        <taxon>Verrucomicrobiales</taxon>
        <taxon>Verrucomicrobiaceae</taxon>
        <taxon>Luteolibacter</taxon>
    </lineage>
</organism>
<feature type="signal peptide" evidence="2">
    <location>
        <begin position="1"/>
        <end position="20"/>
    </location>
</feature>
<protein>
    <submittedName>
        <fullName evidence="3">Autotransporter-associated beta strand repeat-containing protein</fullName>
    </submittedName>
</protein>
<dbReference type="Proteomes" id="UP001320876">
    <property type="component" value="Unassembled WGS sequence"/>
</dbReference>
<proteinExistence type="predicted"/>
<evidence type="ECO:0000256" key="1">
    <source>
        <dbReference type="ARBA" id="ARBA00022729"/>
    </source>
</evidence>
<dbReference type="SUPFAM" id="SSF51126">
    <property type="entry name" value="Pectin lyase-like"/>
    <property type="match status" value="2"/>
</dbReference>
<dbReference type="InterPro" id="IPR013425">
    <property type="entry name" value="Autotrns_rpt"/>
</dbReference>
<dbReference type="Pfam" id="PF12951">
    <property type="entry name" value="PATR"/>
    <property type="match status" value="6"/>
</dbReference>
<dbReference type="InterPro" id="IPR011050">
    <property type="entry name" value="Pectin_lyase_fold/virulence"/>
</dbReference>
<sequence>MNSRNLVSALSLAAVTSAQSAQTYQNSNPLNTWNAADANWDAGVTWTNTTANDAIFGGTGESVAVTTVSARDITISSTGYVLTGSTITLGATSVLTANADATINSGTAGGATTVTKQGTGNLTLGGGNAFTGQLVINAGRMTVNAGGTQNNANNAPGNLAGASSIVINNGGSLDFRGGSTTNQSTGANTIGANAKAITVNTGGTLLATTINSIGYWNQNQYANITMAGGTFTPNASTYINRLTINQTSTVNGTGAIQSWQTSGDFIVANVDATISSGYRINSTSSTVNVAATKTLTISGAVTNHNGGTATAAGTAGFTKSGAGTLVLSGNNVFGGVATVSVGTLKLGSASALGANGIASITSVTSGAVLDLNGQVVGGEPVTLNGSGISSGGALINSSATAARLGGAVTVASASSIGGSGNFTLAGSIGGTAALSKTGTGTVTLSGSSGFTGTTTVEGGTLAVTGSIADSPVTVLDGATLAAPGIEIGGQVGDLTLGTTTGSTLRFPNLSAGGPALLEVLNLQANGVTTISVGGDLTADVFPLITATGRSGSSTFALSAPRGVTANLIDTGNTLSLNVAGIVKTTWKGDAGTEWDIATTQNWKLGATDPDVFQNTDNVLFDGTAIGTDVTLAGPVAPNSVTFNFNDPVAYYISGEGAIAGNTGISKAGSGTVTLANVNTFTGPLKLTGGTLQIGGAGSLGSGNYAAPILNDGTALQYSSSTNQTLSGSISGIGAVIKDSAGSTLTLTGSNNFDGGLTISAGTVSVVNDSNLGTGDITFDNLGTRLTFTGTSTVVNNEIVLPGSGTGTVTLLTPDNSSTVLHGTISGGGADTTLFLQGGIAGSSSGSFVVDGDNTGLQGIMNVQRGSLILGSANAAGSTQILLDSNNNANGALQLSGSFTIPNSVKINFQSQRIGVATGLAAGIDGAITENSANGLEKVGAGTLRLGGINTYTGNTVVTAGTLELANTSRLAFKLGATSGPTNVLSGAGTVVLDGSFAIDTTAAAALSTGTWVLENVPSLTGAYGATFSVVNPDGSPWTDAGDNKWTKPGAVAGTLYTFVETTGTLTLTPGGYDAWLAAFTFPEGADTTRTGDPDHDGFTNLQEFLFGTSPVSAEGALVASDRSGGDFIVRWKERISGSTYAFKSSSTLGNDWVPAAGATLSNDGPVAGDYQPRKATITIGAGNEFFRVEGVEN</sequence>
<dbReference type="RefSeq" id="WP_264488345.1">
    <property type="nucleotide sequence ID" value="NZ_JAPDDT010000007.1"/>
</dbReference>
<dbReference type="EMBL" id="JAPDDT010000007">
    <property type="protein sequence ID" value="MCW1924237.1"/>
    <property type="molecule type" value="Genomic_DNA"/>
</dbReference>
<feature type="chain" id="PRO_5045288252" evidence="2">
    <location>
        <begin position="21"/>
        <end position="1193"/>
    </location>
</feature>
<keyword evidence="4" id="KW-1185">Reference proteome</keyword>
<keyword evidence="1 2" id="KW-0732">Signal</keyword>
<gene>
    <name evidence="3" type="ORF">OKA05_16845</name>
</gene>
<evidence type="ECO:0000256" key="2">
    <source>
        <dbReference type="SAM" id="SignalP"/>
    </source>
</evidence>
<dbReference type="NCBIfam" id="TIGR02601">
    <property type="entry name" value="autotrns_rpt"/>
    <property type="match status" value="6"/>
</dbReference>
<evidence type="ECO:0000313" key="4">
    <source>
        <dbReference type="Proteomes" id="UP001320876"/>
    </source>
</evidence>
<comment type="caution">
    <text evidence="3">The sequence shown here is derived from an EMBL/GenBank/DDBJ whole genome shotgun (WGS) entry which is preliminary data.</text>
</comment>
<reference evidence="3 4" key="1">
    <citation type="submission" date="2022-10" db="EMBL/GenBank/DDBJ databases">
        <title>Luteolibacter arcticus strain CCTCC AB 2014275, whole genome shotgun sequencing project.</title>
        <authorList>
            <person name="Zhao G."/>
            <person name="Shen L."/>
        </authorList>
    </citation>
    <scope>NUCLEOTIDE SEQUENCE [LARGE SCALE GENOMIC DNA]</scope>
    <source>
        <strain evidence="3 4">CCTCC AB 2014275</strain>
    </source>
</reference>
<name>A0ABT3GL54_9BACT</name>
<evidence type="ECO:0000313" key="3">
    <source>
        <dbReference type="EMBL" id="MCW1924237.1"/>
    </source>
</evidence>